<feature type="domain" description="Reverse transcriptase" evidence="1">
    <location>
        <begin position="1"/>
        <end position="163"/>
    </location>
</feature>
<dbReference type="Gramene" id="C.cajan_01035.t">
    <property type="protein sequence ID" value="C.cajan_01035.t.cds1"/>
    <property type="gene ID" value="C.cajan_01035"/>
</dbReference>
<dbReference type="EMBL" id="CM003613">
    <property type="protein sequence ID" value="KYP54863.1"/>
    <property type="molecule type" value="Genomic_DNA"/>
</dbReference>
<organism evidence="2 3">
    <name type="scientific">Cajanus cajan</name>
    <name type="common">Pigeon pea</name>
    <name type="synonym">Cajanus indicus</name>
    <dbReference type="NCBI Taxonomy" id="3821"/>
    <lineage>
        <taxon>Eukaryota</taxon>
        <taxon>Viridiplantae</taxon>
        <taxon>Streptophyta</taxon>
        <taxon>Embryophyta</taxon>
        <taxon>Tracheophyta</taxon>
        <taxon>Spermatophyta</taxon>
        <taxon>Magnoliopsida</taxon>
        <taxon>eudicotyledons</taxon>
        <taxon>Gunneridae</taxon>
        <taxon>Pentapetalae</taxon>
        <taxon>rosids</taxon>
        <taxon>fabids</taxon>
        <taxon>Fabales</taxon>
        <taxon>Fabaceae</taxon>
        <taxon>Papilionoideae</taxon>
        <taxon>50 kb inversion clade</taxon>
        <taxon>NPAAA clade</taxon>
        <taxon>indigoferoid/millettioid clade</taxon>
        <taxon>Phaseoleae</taxon>
        <taxon>Cajanus</taxon>
    </lineage>
</organism>
<evidence type="ECO:0000313" key="3">
    <source>
        <dbReference type="Proteomes" id="UP000075243"/>
    </source>
</evidence>
<name>A0A151SJB1_CAJCA</name>
<dbReference type="AlphaFoldDB" id="A0A151SJB1"/>
<dbReference type="PROSITE" id="PS50878">
    <property type="entry name" value="RT_POL"/>
    <property type="match status" value="1"/>
</dbReference>
<dbReference type="PANTHER" id="PTHR33116:SF78">
    <property type="entry name" value="OS12G0587133 PROTEIN"/>
    <property type="match status" value="1"/>
</dbReference>
<dbReference type="STRING" id="3821.A0A151SJB1"/>
<proteinExistence type="predicted"/>
<sequence>MMERMGFPLKWRKWIAECVSTTRIFVLLNGSPTGEFGVGKGLRQGDLLAPFLFLIVAEGLNALMSKVVECHVFSGYSVGHQSVSVSHLQYADDTLIIGGASSHNVWAIKSILQIFELVAGLKVNFHKSKLFGFNINIEVLNLMAQFLNCKVGSLPFCYLGLPLGANPRCIKTWEPVISKVKKRLSKWKSSTLSFGGRSVLLKSVLNSIPIYYLSFFKAPQGIISKLESLFKLFLWGGDENHRKIAWVAWQEVCRGKEHGGLGILDLRAFNLALLGKWRWRLLVEKGRFWHRVVTSIYGEGCFQGVGDKVQSSKWWVDLWTIDSTPYTSFDWFSSRCTKVVGDGRNTFFWKDGWSGQGPLCNRYSRLFSIASDKDVSVANMVLWRDGGFEWIWSWRRSLFQWELDLLSQLAADLGSIVLKNDCCDRWCWKDSNDGIYNVKSAYKAVINGGIYADFLLHKFLWSSCVPSKVSGFAWKALLNRIPSKCNLIKRKVLNISASGCAWCGEDLENTSHLLFGCYYAYFVWLSNFAWFGVSTVIHNSCHENFAHFNGFPRCSGRDRMRWSVVWLATIWSLWLARNDVIFKDKVVAIKDLVELIKLRSWNWIKTKDKSFFTHSQRGFLPLVFALTFGIMNLSNSVHIRVLVLYLVF</sequence>
<dbReference type="InterPro" id="IPR000477">
    <property type="entry name" value="RT_dom"/>
</dbReference>
<dbReference type="InterPro" id="IPR026960">
    <property type="entry name" value="RVT-Znf"/>
</dbReference>
<dbReference type="Pfam" id="PF00078">
    <property type="entry name" value="RVT_1"/>
    <property type="match status" value="1"/>
</dbReference>
<dbReference type="Pfam" id="PF13966">
    <property type="entry name" value="zf-RVT"/>
    <property type="match status" value="1"/>
</dbReference>
<keyword evidence="3" id="KW-1185">Reference proteome</keyword>
<evidence type="ECO:0000259" key="1">
    <source>
        <dbReference type="PROSITE" id="PS50878"/>
    </source>
</evidence>
<protein>
    <submittedName>
        <fullName evidence="2">Ribonuclease H protein At1g65750 family</fullName>
    </submittedName>
</protein>
<evidence type="ECO:0000313" key="2">
    <source>
        <dbReference type="EMBL" id="KYP54863.1"/>
    </source>
</evidence>
<dbReference type="PANTHER" id="PTHR33116">
    <property type="entry name" value="REVERSE TRANSCRIPTASE ZINC-BINDING DOMAIN-CONTAINING PROTEIN-RELATED-RELATED"/>
    <property type="match status" value="1"/>
</dbReference>
<dbReference type="Proteomes" id="UP000075243">
    <property type="component" value="Chromosome 11"/>
</dbReference>
<gene>
    <name evidence="2" type="ORF">KK1_001063</name>
</gene>
<accession>A0A151SJB1</accession>
<reference evidence="2 3" key="1">
    <citation type="journal article" date="2012" name="Nat. Biotechnol.">
        <title>Draft genome sequence of pigeonpea (Cajanus cajan), an orphan legume crop of resource-poor farmers.</title>
        <authorList>
            <person name="Varshney R.K."/>
            <person name="Chen W."/>
            <person name="Li Y."/>
            <person name="Bharti A.K."/>
            <person name="Saxena R.K."/>
            <person name="Schlueter J.A."/>
            <person name="Donoghue M.T."/>
            <person name="Azam S."/>
            <person name="Fan G."/>
            <person name="Whaley A.M."/>
            <person name="Farmer A.D."/>
            <person name="Sheridan J."/>
            <person name="Iwata A."/>
            <person name="Tuteja R."/>
            <person name="Penmetsa R.V."/>
            <person name="Wu W."/>
            <person name="Upadhyaya H.D."/>
            <person name="Yang S.P."/>
            <person name="Shah T."/>
            <person name="Saxena K.B."/>
            <person name="Michael T."/>
            <person name="McCombie W.R."/>
            <person name="Yang B."/>
            <person name="Zhang G."/>
            <person name="Yang H."/>
            <person name="Wang J."/>
            <person name="Spillane C."/>
            <person name="Cook D.R."/>
            <person name="May G.D."/>
            <person name="Xu X."/>
            <person name="Jackson S.A."/>
        </authorList>
    </citation>
    <scope>NUCLEOTIDE SEQUENCE [LARGE SCALE GENOMIC DNA]</scope>
    <source>
        <strain evidence="3">cv. Asha</strain>
    </source>
</reference>
<dbReference type="OMA" id="NIWRNIM"/>